<dbReference type="EMBL" id="CP060636">
    <property type="protein sequence ID" value="QNM13899.1"/>
    <property type="molecule type" value="Genomic_DNA"/>
</dbReference>
<dbReference type="AlphaFoldDB" id="A0A7G9GSW7"/>
<evidence type="ECO:0000256" key="1">
    <source>
        <dbReference type="ARBA" id="ARBA00023015"/>
    </source>
</evidence>
<reference evidence="5 6" key="1">
    <citation type="submission" date="2020-08" db="EMBL/GenBank/DDBJ databases">
        <authorList>
            <person name="Liu C."/>
            <person name="Sun Q."/>
        </authorList>
    </citation>
    <scope>NUCLEOTIDE SEQUENCE [LARGE SCALE GENOMIC DNA]</scope>
    <source>
        <strain evidence="5 6">NSJ-61</strain>
    </source>
</reference>
<dbReference type="InterPro" id="IPR011256">
    <property type="entry name" value="Reg_factor_effector_dom_sf"/>
</dbReference>
<dbReference type="SUPFAM" id="SSF55136">
    <property type="entry name" value="Probable bacterial effector-binding domain"/>
    <property type="match status" value="1"/>
</dbReference>
<evidence type="ECO:0000256" key="3">
    <source>
        <dbReference type="ARBA" id="ARBA00023163"/>
    </source>
</evidence>
<evidence type="ECO:0000259" key="4">
    <source>
        <dbReference type="PROSITE" id="PS01124"/>
    </source>
</evidence>
<keyword evidence="3" id="KW-0804">Transcription</keyword>
<evidence type="ECO:0000256" key="2">
    <source>
        <dbReference type="ARBA" id="ARBA00023125"/>
    </source>
</evidence>
<dbReference type="SMART" id="SM00871">
    <property type="entry name" value="AraC_E_bind"/>
    <property type="match status" value="1"/>
</dbReference>
<dbReference type="KEGG" id="ehn:H9Q80_08160"/>
<proteinExistence type="predicted"/>
<protein>
    <submittedName>
        <fullName evidence="5">AraC family transcriptional regulator</fullName>
    </submittedName>
</protein>
<dbReference type="GO" id="GO:0003700">
    <property type="term" value="F:DNA-binding transcription factor activity"/>
    <property type="evidence" value="ECO:0007669"/>
    <property type="project" value="InterPro"/>
</dbReference>
<keyword evidence="1" id="KW-0805">Transcription regulation</keyword>
<evidence type="ECO:0000313" key="6">
    <source>
        <dbReference type="Proteomes" id="UP000515856"/>
    </source>
</evidence>
<gene>
    <name evidence="5" type="ORF">H9Q80_08160</name>
</gene>
<feature type="domain" description="HTH araC/xylS-type" evidence="4">
    <location>
        <begin position="8"/>
        <end position="106"/>
    </location>
</feature>
<dbReference type="PANTHER" id="PTHR47504">
    <property type="entry name" value="RIGHT ORIGIN-BINDING PROTEIN"/>
    <property type="match status" value="1"/>
</dbReference>
<dbReference type="InterPro" id="IPR010499">
    <property type="entry name" value="AraC_E-bd"/>
</dbReference>
<keyword evidence="6" id="KW-1185">Reference proteome</keyword>
<keyword evidence="2" id="KW-0238">DNA-binding</keyword>
<dbReference type="RefSeq" id="WP_117451472.1">
    <property type="nucleotide sequence ID" value="NZ_CP060636.1"/>
</dbReference>
<dbReference type="Proteomes" id="UP000515856">
    <property type="component" value="Chromosome"/>
</dbReference>
<evidence type="ECO:0000313" key="5">
    <source>
        <dbReference type="EMBL" id="QNM13899.1"/>
    </source>
</evidence>
<organism evidence="5 6">
    <name type="scientific">[Eubacterium] hominis</name>
    <dbReference type="NCBI Taxonomy" id="2764325"/>
    <lineage>
        <taxon>Bacteria</taxon>
        <taxon>Bacillati</taxon>
        <taxon>Bacillota</taxon>
        <taxon>Erysipelotrichia</taxon>
        <taxon>Erysipelotrichales</taxon>
        <taxon>Erysipelotrichaceae</taxon>
        <taxon>Amedibacillus</taxon>
    </lineage>
</organism>
<name>A0A7G9GSW7_9FIRM</name>
<dbReference type="Pfam" id="PF14526">
    <property type="entry name" value="Cass2"/>
    <property type="match status" value="1"/>
</dbReference>
<dbReference type="InterPro" id="IPR050959">
    <property type="entry name" value="MarA-like"/>
</dbReference>
<dbReference type="Pfam" id="PF12833">
    <property type="entry name" value="HTH_18"/>
    <property type="match status" value="1"/>
</dbReference>
<dbReference type="InterPro" id="IPR009057">
    <property type="entry name" value="Homeodomain-like_sf"/>
</dbReference>
<accession>A0A7G9GSW7</accession>
<sequence length="290" mass="33776">MEWTESLATALKYIEDHIYEDIHADDLTDIVYMSSFYFQKGFKIITGYSIGEYIRCRRLYLAALDIIDGNDKVIDLAYKYHYDTPESFTKAFTRFHGISPMQLKKDNRKLKPFLPLRISITIQGGNEMDYTIEHMEAMKVIGFIKDIKQETAYQDIPQAWNELTKIYCEQPNEFTELKKTCFVGEFGICIDDGSVKDGFQYLMAGRYHGEEVPRGMIVYNIPESTYVKFRCSGPLPAALQSVNTQIYKEWLPQHPEYVFEGCMNLEWYSKGDMSASDYQSEIWIPVKKRG</sequence>
<dbReference type="SUPFAM" id="SSF46689">
    <property type="entry name" value="Homeodomain-like"/>
    <property type="match status" value="2"/>
</dbReference>
<dbReference type="InterPro" id="IPR018060">
    <property type="entry name" value="HTH_AraC"/>
</dbReference>
<dbReference type="PROSITE" id="PS01124">
    <property type="entry name" value="HTH_ARAC_FAMILY_2"/>
    <property type="match status" value="1"/>
</dbReference>
<dbReference type="Gene3D" id="3.20.80.10">
    <property type="entry name" value="Regulatory factor, effector binding domain"/>
    <property type="match status" value="1"/>
</dbReference>
<dbReference type="InterPro" id="IPR029441">
    <property type="entry name" value="Cass2"/>
</dbReference>
<dbReference type="Gene3D" id="1.10.10.60">
    <property type="entry name" value="Homeodomain-like"/>
    <property type="match status" value="2"/>
</dbReference>
<dbReference type="PANTHER" id="PTHR47504:SF5">
    <property type="entry name" value="RIGHT ORIGIN-BINDING PROTEIN"/>
    <property type="match status" value="1"/>
</dbReference>
<dbReference type="SMART" id="SM00342">
    <property type="entry name" value="HTH_ARAC"/>
    <property type="match status" value="1"/>
</dbReference>
<dbReference type="GO" id="GO:0043565">
    <property type="term" value="F:sequence-specific DNA binding"/>
    <property type="evidence" value="ECO:0007669"/>
    <property type="project" value="InterPro"/>
</dbReference>